<keyword evidence="4" id="KW-0808">Transferase</keyword>
<accession>A0A4P8YPX1</accession>
<protein>
    <submittedName>
        <fullName evidence="8">PTS sugar transporter subunit IIA</fullName>
    </submittedName>
</protein>
<evidence type="ECO:0000256" key="2">
    <source>
        <dbReference type="ARBA" id="ARBA00022448"/>
    </source>
</evidence>
<dbReference type="KEGG" id="izh:FEM41_22415"/>
<name>A0A4P8YPX1_9ENTR</name>
<organism evidence="8 9">
    <name type="scientific">Jejubacter calystegiae</name>
    <dbReference type="NCBI Taxonomy" id="2579935"/>
    <lineage>
        <taxon>Bacteria</taxon>
        <taxon>Pseudomonadati</taxon>
        <taxon>Pseudomonadota</taxon>
        <taxon>Gammaproteobacteria</taxon>
        <taxon>Enterobacterales</taxon>
        <taxon>Enterobacteriaceae</taxon>
        <taxon>Jejubacter</taxon>
    </lineage>
</organism>
<dbReference type="EMBL" id="CP040428">
    <property type="protein sequence ID" value="QCT22206.1"/>
    <property type="molecule type" value="Genomic_DNA"/>
</dbReference>
<evidence type="ECO:0000256" key="6">
    <source>
        <dbReference type="ARBA" id="ARBA00022777"/>
    </source>
</evidence>
<keyword evidence="3" id="KW-0963">Cytoplasm</keyword>
<evidence type="ECO:0000313" key="8">
    <source>
        <dbReference type="EMBL" id="QCT22206.1"/>
    </source>
</evidence>
<sequence>MLSRWLNDATIQLATSMDDWQQALAYCARPLLDQGVITPGYLEAIQQQYRQLGPYFVLAPGLAMPHARPEQGALATGLALLKLEQGVTFGGVEQEPVDLIILLAAADRHSHIDALAALAELFSSETDLAALHAATRREEIMAIIARY</sequence>
<dbReference type="Gene3D" id="3.40.930.10">
    <property type="entry name" value="Mannitol-specific EII, Chain A"/>
    <property type="match status" value="1"/>
</dbReference>
<dbReference type="GO" id="GO:0005737">
    <property type="term" value="C:cytoplasm"/>
    <property type="evidence" value="ECO:0007669"/>
    <property type="project" value="UniProtKB-SubCell"/>
</dbReference>
<dbReference type="PANTHER" id="PTHR36203">
    <property type="entry name" value="ASCORBATE-SPECIFIC PTS SYSTEM EIIA COMPONENT"/>
    <property type="match status" value="1"/>
</dbReference>
<dbReference type="GO" id="GO:0009401">
    <property type="term" value="P:phosphoenolpyruvate-dependent sugar phosphotransferase system"/>
    <property type="evidence" value="ECO:0007669"/>
    <property type="project" value="UniProtKB-KW"/>
</dbReference>
<dbReference type="InterPro" id="IPR016152">
    <property type="entry name" value="PTrfase/Anion_transptr"/>
</dbReference>
<evidence type="ECO:0000256" key="4">
    <source>
        <dbReference type="ARBA" id="ARBA00022679"/>
    </source>
</evidence>
<reference evidence="8 9" key="1">
    <citation type="submission" date="2019-05" db="EMBL/GenBank/DDBJ databases">
        <title>Complete genome sequence of Izhakiella calystegiae KSNA2, an endophyte isolated from beach morning glory (Calystegia soldanella).</title>
        <authorList>
            <person name="Jiang L."/>
            <person name="Jeong J.C."/>
            <person name="Kim C.Y."/>
            <person name="Kim D.H."/>
            <person name="Kim S.W."/>
            <person name="Lee j."/>
        </authorList>
    </citation>
    <scope>NUCLEOTIDE SEQUENCE [LARGE SCALE GENOMIC DNA]</scope>
    <source>
        <strain evidence="8 9">KSNA2</strain>
    </source>
</reference>
<dbReference type="GO" id="GO:0016301">
    <property type="term" value="F:kinase activity"/>
    <property type="evidence" value="ECO:0007669"/>
    <property type="project" value="UniProtKB-KW"/>
</dbReference>
<keyword evidence="9" id="KW-1185">Reference proteome</keyword>
<evidence type="ECO:0000256" key="5">
    <source>
        <dbReference type="ARBA" id="ARBA00022683"/>
    </source>
</evidence>
<proteinExistence type="predicted"/>
<dbReference type="SUPFAM" id="SSF55804">
    <property type="entry name" value="Phoshotransferase/anion transport protein"/>
    <property type="match status" value="1"/>
</dbReference>
<feature type="domain" description="PTS EIIA type-2" evidence="7">
    <location>
        <begin position="4"/>
        <end position="147"/>
    </location>
</feature>
<gene>
    <name evidence="8" type="ORF">FEM41_22415</name>
</gene>
<dbReference type="RefSeq" id="WP_138098617.1">
    <property type="nucleotide sequence ID" value="NZ_CP040428.1"/>
</dbReference>
<dbReference type="CDD" id="cd00211">
    <property type="entry name" value="PTS_IIA_fru"/>
    <property type="match status" value="1"/>
</dbReference>
<comment type="subcellular location">
    <subcellularLocation>
        <location evidence="1">Cytoplasm</location>
    </subcellularLocation>
</comment>
<evidence type="ECO:0000259" key="7">
    <source>
        <dbReference type="PROSITE" id="PS51094"/>
    </source>
</evidence>
<keyword evidence="6" id="KW-0418">Kinase</keyword>
<evidence type="ECO:0000256" key="1">
    <source>
        <dbReference type="ARBA" id="ARBA00004496"/>
    </source>
</evidence>
<dbReference type="InterPro" id="IPR002178">
    <property type="entry name" value="PTS_EIIA_type-2_dom"/>
</dbReference>
<evidence type="ECO:0000256" key="3">
    <source>
        <dbReference type="ARBA" id="ARBA00022490"/>
    </source>
</evidence>
<dbReference type="Pfam" id="PF00359">
    <property type="entry name" value="PTS_EIIA_2"/>
    <property type="match status" value="1"/>
</dbReference>
<dbReference type="PROSITE" id="PS00372">
    <property type="entry name" value="PTS_EIIA_TYPE_2_HIS"/>
    <property type="match status" value="1"/>
</dbReference>
<dbReference type="PROSITE" id="PS51094">
    <property type="entry name" value="PTS_EIIA_TYPE_2"/>
    <property type="match status" value="1"/>
</dbReference>
<dbReference type="InterPro" id="IPR051351">
    <property type="entry name" value="Ascorbate-PTS_EIIA_comp"/>
</dbReference>
<keyword evidence="5" id="KW-0598">Phosphotransferase system</keyword>
<dbReference type="AlphaFoldDB" id="A0A4P8YPX1"/>
<dbReference type="Proteomes" id="UP000302163">
    <property type="component" value="Chromosome"/>
</dbReference>
<keyword evidence="2" id="KW-0813">Transport</keyword>
<dbReference type="OrthoDB" id="1634238at2"/>
<dbReference type="PANTHER" id="PTHR36203:SF4">
    <property type="entry name" value="MANNITOL-SPECIFIC CRYPTIC PHOSPHOTRANSFERASE ENZYME IIA COMPONENT"/>
    <property type="match status" value="1"/>
</dbReference>
<evidence type="ECO:0000313" key="9">
    <source>
        <dbReference type="Proteomes" id="UP000302163"/>
    </source>
</evidence>
<keyword evidence="8" id="KW-0762">Sugar transport</keyword>